<reference evidence="2 3" key="1">
    <citation type="submission" date="2023-11" db="EMBL/GenBank/DDBJ databases">
        <title>Draft genome sequence of Microbacterium arthrosphaerae JCM 30492.</title>
        <authorList>
            <person name="Zhang G."/>
            <person name="Ding Y."/>
        </authorList>
    </citation>
    <scope>NUCLEOTIDE SEQUENCE [LARGE SCALE GENOMIC DNA]</scope>
    <source>
        <strain evidence="2 3">JCM 30492</strain>
    </source>
</reference>
<dbReference type="RefSeq" id="WP_318352290.1">
    <property type="nucleotide sequence ID" value="NZ_JAWQEV010000001.1"/>
</dbReference>
<accession>A0ABU4GXG2</accession>
<evidence type="ECO:0000259" key="1">
    <source>
        <dbReference type="Pfam" id="PF00296"/>
    </source>
</evidence>
<dbReference type="Pfam" id="PF00296">
    <property type="entry name" value="Bac_luciferase"/>
    <property type="match status" value="2"/>
</dbReference>
<organism evidence="2 3">
    <name type="scientific">Microbacterium arthrosphaerae</name>
    <dbReference type="NCBI Taxonomy" id="792652"/>
    <lineage>
        <taxon>Bacteria</taxon>
        <taxon>Bacillati</taxon>
        <taxon>Actinomycetota</taxon>
        <taxon>Actinomycetes</taxon>
        <taxon>Micrococcales</taxon>
        <taxon>Microbacteriaceae</taxon>
        <taxon>Microbacterium</taxon>
    </lineage>
</organism>
<dbReference type="PANTHER" id="PTHR30137">
    <property type="entry name" value="LUCIFERASE-LIKE MONOOXYGENASE"/>
    <property type="match status" value="1"/>
</dbReference>
<protein>
    <submittedName>
        <fullName evidence="2">LLM class flavin-dependent oxidoreductase</fullName>
    </submittedName>
</protein>
<name>A0ABU4GXG2_9MICO</name>
<dbReference type="InterPro" id="IPR011251">
    <property type="entry name" value="Luciferase-like_dom"/>
</dbReference>
<dbReference type="Gene3D" id="3.20.20.30">
    <property type="entry name" value="Luciferase-like domain"/>
    <property type="match status" value="1"/>
</dbReference>
<evidence type="ECO:0000313" key="3">
    <source>
        <dbReference type="Proteomes" id="UP001283109"/>
    </source>
</evidence>
<dbReference type="InterPro" id="IPR036661">
    <property type="entry name" value="Luciferase-like_sf"/>
</dbReference>
<dbReference type="PANTHER" id="PTHR30137:SF6">
    <property type="entry name" value="LUCIFERASE-LIKE MONOOXYGENASE"/>
    <property type="match status" value="1"/>
</dbReference>
<feature type="domain" description="Luciferase-like" evidence="1">
    <location>
        <begin position="181"/>
        <end position="336"/>
    </location>
</feature>
<evidence type="ECO:0000313" key="2">
    <source>
        <dbReference type="EMBL" id="MDW4571766.1"/>
    </source>
</evidence>
<keyword evidence="3" id="KW-1185">Reference proteome</keyword>
<gene>
    <name evidence="2" type="ORF">R8Z58_03140</name>
</gene>
<sequence length="384" mass="40716">MPRVPLSVLDLSPFGEGRTPADGLRASIALARHAEQLGYHRYWLAEHHFNPGLSGSAPHVLLPAIAAATERIRIGTAATIIGNYLPVQVAEAAGVLAALHPGRVDLGIGRSGTRGAPQTPVLEGAAEQRVVDGLLLPRPRPFAFDSERFAVPAGLLGRTADDADRFEQDVADILAFIDGTYCAPGSVPIHATPAEGADITVWIHGSTAGPSARLAGELGLPFGANYHVAPAFILDAVAAYRASFRPGRITEPRVVVSVDVVVADTDAEARRLAAGYGRWVHSIRAGRGAVPFPTPLDASVNPLSHDEFEVVRDRVETQFVGAADTVVERLETLQRVTGADELLVTTITHDPRDRERSYALLADAWGITAARGRERQVAPAGVLA</sequence>
<dbReference type="CDD" id="cd00347">
    <property type="entry name" value="Flavin_utilizing_monoxygenases"/>
    <property type="match status" value="1"/>
</dbReference>
<dbReference type="Proteomes" id="UP001283109">
    <property type="component" value="Unassembled WGS sequence"/>
</dbReference>
<comment type="caution">
    <text evidence="2">The sequence shown here is derived from an EMBL/GenBank/DDBJ whole genome shotgun (WGS) entry which is preliminary data.</text>
</comment>
<dbReference type="EMBL" id="JAWQEV010000001">
    <property type="protein sequence ID" value="MDW4571766.1"/>
    <property type="molecule type" value="Genomic_DNA"/>
</dbReference>
<proteinExistence type="predicted"/>
<dbReference type="SUPFAM" id="SSF51679">
    <property type="entry name" value="Bacterial luciferase-like"/>
    <property type="match status" value="1"/>
</dbReference>
<dbReference type="InterPro" id="IPR050766">
    <property type="entry name" value="Bact_Lucif_Oxidored"/>
</dbReference>
<feature type="domain" description="Luciferase-like" evidence="1">
    <location>
        <begin position="16"/>
        <end position="113"/>
    </location>
</feature>